<evidence type="ECO:0000313" key="10">
    <source>
        <dbReference type="Proteomes" id="UP001218231"/>
    </source>
</evidence>
<evidence type="ECO:0000313" key="9">
    <source>
        <dbReference type="EMBL" id="WCT79269.1"/>
    </source>
</evidence>
<dbReference type="EMBL" id="CP117418">
    <property type="protein sequence ID" value="WCT79269.1"/>
    <property type="molecule type" value="Genomic_DNA"/>
</dbReference>
<evidence type="ECO:0000256" key="5">
    <source>
        <dbReference type="ARBA" id="ARBA00023136"/>
    </source>
</evidence>
<feature type="compositionally biased region" description="Basic and acidic residues" evidence="6">
    <location>
        <begin position="714"/>
        <end position="724"/>
    </location>
</feature>
<feature type="compositionally biased region" description="Basic and acidic residues" evidence="6">
    <location>
        <begin position="763"/>
        <end position="775"/>
    </location>
</feature>
<keyword evidence="9" id="KW-0614">Plasmid</keyword>
<protein>
    <submittedName>
        <fullName evidence="9">Type IV secretion system DNA-binding domain-containing protein</fullName>
    </submittedName>
</protein>
<feature type="transmembrane region" description="Helical" evidence="7">
    <location>
        <begin position="139"/>
        <end position="161"/>
    </location>
</feature>
<dbReference type="Gene3D" id="3.40.50.300">
    <property type="entry name" value="P-loop containing nucleotide triphosphate hydrolases"/>
    <property type="match status" value="2"/>
</dbReference>
<dbReference type="InterPro" id="IPR019476">
    <property type="entry name" value="T4SS_TraD_DNA-bd"/>
</dbReference>
<keyword evidence="9" id="KW-0238">DNA-binding</keyword>
<dbReference type="Proteomes" id="UP001218231">
    <property type="component" value="Plasmid unnamed1"/>
</dbReference>
<organism evidence="9 10">
    <name type="scientific">Novosphingobium humi</name>
    <dbReference type="NCBI Taxonomy" id="2282397"/>
    <lineage>
        <taxon>Bacteria</taxon>
        <taxon>Pseudomonadati</taxon>
        <taxon>Pseudomonadota</taxon>
        <taxon>Alphaproteobacteria</taxon>
        <taxon>Sphingomonadales</taxon>
        <taxon>Sphingomonadaceae</taxon>
        <taxon>Novosphingobium</taxon>
    </lineage>
</organism>
<sequence length="824" mass="91981">MAIRPEHEDIRFDRNRPARIAHASARGNVVRNLGSFTRGTQLVRLQYMMAWQGIKVPLLIALACFFVLLCAFLWIRMDEHEVQLVEMRIYSGLWDWVDFNPRHLINLTLPDGRIVHLPMGAVPYNPHVMLAWHKAWRCFWASCIGAAFFSVPLTIWFFSLARERGSDIMKERHERGAMLVERDVLLSEITTYNHHKLTKAVADRYPDLDPDKVALAPSARRQKLGLHVPYAIAGIPYPWDLERTHGMLIGTTGTGKTTVLLDLIAQARTRGHRCVIFDLTGVFVQHFYREGQDHIINPLDTRCPPWTIFSDCRSHVDFTAAAAALIPSDGANSEPFWVMAARTLFVEMCIKLQERGETTNAAIAHRLMYASLKDIHAQLRNTVADPLTSEQASRMAESIRAVFNTNAQVLRYLPDVGAKDPARFSIRRWIRDEANSGSILFITSTHTHLHVTRSLMTLWMDLAVNAQLETERNAGLKTWFLFDEVHALHRLPALEHGLQTARAYGGAFLLGIHSFERLSETYGREGATNLAALARTKLMLTAADRATAEFCSGIVGNREVREVDEAYSIGAAMSRDAATITPRTEVKPLILPDDIMNFPSLYGIIKFPEGFPAARIHLEWRTYPIIAEPVAEKKDIRFSEFKPANDDEGAGDGGRENAAPSSPADRTEILPEVERQQEAEARATADETRIDAREITSVDLQADTRSTGAPPNHVGDRPLAEESGTKPTSSAAFVEQPLRLGGPVEQRDREGQDKQAPLPGTADRSKDQRSAHREQQALIDQRTGIGVVDEQDRHHDHHHGHGSGHGHGPHHGGPALGDDSGMGM</sequence>
<keyword evidence="2" id="KW-1003">Cell membrane</keyword>
<evidence type="ECO:0000259" key="8">
    <source>
        <dbReference type="Pfam" id="PF10412"/>
    </source>
</evidence>
<feature type="compositionally biased region" description="Basic residues" evidence="6">
    <location>
        <begin position="795"/>
        <end position="810"/>
    </location>
</feature>
<gene>
    <name evidence="9" type="ORF">PQ457_19910</name>
</gene>
<dbReference type="RefSeq" id="WP_273619546.1">
    <property type="nucleotide sequence ID" value="NZ_CP117418.1"/>
</dbReference>
<keyword evidence="3 7" id="KW-0812">Transmembrane</keyword>
<dbReference type="InterPro" id="IPR051539">
    <property type="entry name" value="T4SS-coupling_protein"/>
</dbReference>
<evidence type="ECO:0000256" key="2">
    <source>
        <dbReference type="ARBA" id="ARBA00022475"/>
    </source>
</evidence>
<keyword evidence="4 7" id="KW-1133">Transmembrane helix</keyword>
<feature type="compositionally biased region" description="Basic and acidic residues" evidence="6">
    <location>
        <begin position="665"/>
        <end position="696"/>
    </location>
</feature>
<dbReference type="InterPro" id="IPR027417">
    <property type="entry name" value="P-loop_NTPase"/>
</dbReference>
<evidence type="ECO:0000256" key="7">
    <source>
        <dbReference type="SAM" id="Phobius"/>
    </source>
</evidence>
<feature type="domain" description="Type IV secretion system coupling protein TraD DNA-binding" evidence="8">
    <location>
        <begin position="230"/>
        <end position="619"/>
    </location>
</feature>
<proteinExistence type="predicted"/>
<reference evidence="9 10" key="1">
    <citation type="submission" date="2023-02" db="EMBL/GenBank/DDBJ databases">
        <title>Genome sequence of Novosphingobium humi KACC 19094.</title>
        <authorList>
            <person name="Kim S."/>
            <person name="Heo J."/>
            <person name="Kwon S.-W."/>
        </authorList>
    </citation>
    <scope>NUCLEOTIDE SEQUENCE [LARGE SCALE GENOMIC DNA]</scope>
    <source>
        <strain evidence="9 10">KACC 19094</strain>
        <plasmid evidence="9 10">unnamed1</plasmid>
    </source>
</reference>
<dbReference type="PANTHER" id="PTHR37937">
    <property type="entry name" value="CONJUGATIVE TRANSFER: DNA TRANSPORT"/>
    <property type="match status" value="1"/>
</dbReference>
<evidence type="ECO:0000256" key="3">
    <source>
        <dbReference type="ARBA" id="ARBA00022692"/>
    </source>
</evidence>
<keyword evidence="5 7" id="KW-0472">Membrane</keyword>
<feature type="transmembrane region" description="Helical" evidence="7">
    <location>
        <begin position="56"/>
        <end position="75"/>
    </location>
</feature>
<keyword evidence="10" id="KW-1185">Reference proteome</keyword>
<name>A0ABY7U4I6_9SPHN</name>
<feature type="region of interest" description="Disordered" evidence="6">
    <location>
        <begin position="642"/>
        <end position="824"/>
    </location>
</feature>
<dbReference type="GO" id="GO:0003677">
    <property type="term" value="F:DNA binding"/>
    <property type="evidence" value="ECO:0007669"/>
    <property type="project" value="UniProtKB-KW"/>
</dbReference>
<evidence type="ECO:0000256" key="4">
    <source>
        <dbReference type="ARBA" id="ARBA00022989"/>
    </source>
</evidence>
<evidence type="ECO:0000256" key="1">
    <source>
        <dbReference type="ARBA" id="ARBA00004651"/>
    </source>
</evidence>
<geneLocation type="plasmid" evidence="9 10">
    <name>unnamed1</name>
</geneLocation>
<evidence type="ECO:0000256" key="6">
    <source>
        <dbReference type="SAM" id="MobiDB-lite"/>
    </source>
</evidence>
<dbReference type="PANTHER" id="PTHR37937:SF1">
    <property type="entry name" value="CONJUGATIVE TRANSFER: DNA TRANSPORT"/>
    <property type="match status" value="1"/>
</dbReference>
<accession>A0ABY7U4I6</accession>
<dbReference type="SUPFAM" id="SSF52540">
    <property type="entry name" value="P-loop containing nucleoside triphosphate hydrolases"/>
    <property type="match status" value="1"/>
</dbReference>
<dbReference type="Pfam" id="PF10412">
    <property type="entry name" value="TrwB_AAD_bind"/>
    <property type="match status" value="1"/>
</dbReference>
<comment type="subcellular location">
    <subcellularLocation>
        <location evidence="1">Cell membrane</location>
        <topology evidence="1">Multi-pass membrane protein</topology>
    </subcellularLocation>
</comment>
<dbReference type="CDD" id="cd01127">
    <property type="entry name" value="TrwB_TraG_TraD_VirD4"/>
    <property type="match status" value="1"/>
</dbReference>